<reference evidence="1 2" key="1">
    <citation type="submission" date="2021-06" db="EMBL/GenBank/DDBJ databases">
        <authorList>
            <person name="Kallberg Y."/>
            <person name="Tangrot J."/>
            <person name="Rosling A."/>
        </authorList>
    </citation>
    <scope>NUCLEOTIDE SEQUENCE [LARGE SCALE GENOMIC DNA]</scope>
    <source>
        <strain evidence="1 2">120-4 pot B 10/14</strain>
    </source>
</reference>
<keyword evidence="2" id="KW-1185">Reference proteome</keyword>
<name>A0ABM8W224_GIGMA</name>
<evidence type="ECO:0000313" key="1">
    <source>
        <dbReference type="EMBL" id="CAG8505083.1"/>
    </source>
</evidence>
<accession>A0ABM8W224</accession>
<proteinExistence type="predicted"/>
<gene>
    <name evidence="1" type="ORF">GMARGA_LOCUS2394</name>
</gene>
<organism evidence="1 2">
    <name type="scientific">Gigaspora margarita</name>
    <dbReference type="NCBI Taxonomy" id="4874"/>
    <lineage>
        <taxon>Eukaryota</taxon>
        <taxon>Fungi</taxon>
        <taxon>Fungi incertae sedis</taxon>
        <taxon>Mucoromycota</taxon>
        <taxon>Glomeromycotina</taxon>
        <taxon>Glomeromycetes</taxon>
        <taxon>Diversisporales</taxon>
        <taxon>Gigasporaceae</taxon>
        <taxon>Gigaspora</taxon>
    </lineage>
</organism>
<evidence type="ECO:0000313" key="2">
    <source>
        <dbReference type="Proteomes" id="UP000789901"/>
    </source>
</evidence>
<comment type="caution">
    <text evidence="1">The sequence shown here is derived from an EMBL/GenBank/DDBJ whole genome shotgun (WGS) entry which is preliminary data.</text>
</comment>
<dbReference type="EMBL" id="CAJVQB010000744">
    <property type="protein sequence ID" value="CAG8505083.1"/>
    <property type="molecule type" value="Genomic_DNA"/>
</dbReference>
<dbReference type="Proteomes" id="UP000789901">
    <property type="component" value="Unassembled WGS sequence"/>
</dbReference>
<sequence length="80" mass="9575">MLYRENANVDSFFEEFDRDELLQANIKLPDFDMNNNYSVMEEIFDFRLLEEPNIIEEGSISQQNTNANQDWLVDNIFQSF</sequence>
<protein>
    <submittedName>
        <fullName evidence="1">46501_t:CDS:1</fullName>
    </submittedName>
</protein>